<gene>
    <name evidence="1" type="ORF">FB559_7093</name>
</gene>
<protein>
    <submittedName>
        <fullName evidence="1">Uncharacterized protein</fullName>
    </submittedName>
</protein>
<name>A0A543CW48_9ACTN</name>
<dbReference type="EMBL" id="VFOZ01000001">
    <property type="protein sequence ID" value="TQM01336.1"/>
    <property type="molecule type" value="Genomic_DNA"/>
</dbReference>
<keyword evidence="2" id="KW-1185">Reference proteome</keyword>
<proteinExistence type="predicted"/>
<evidence type="ECO:0000313" key="1">
    <source>
        <dbReference type="EMBL" id="TQM01336.1"/>
    </source>
</evidence>
<evidence type="ECO:0000313" key="2">
    <source>
        <dbReference type="Proteomes" id="UP000316096"/>
    </source>
</evidence>
<dbReference type="Proteomes" id="UP000316096">
    <property type="component" value="Unassembled WGS sequence"/>
</dbReference>
<dbReference type="AlphaFoldDB" id="A0A543CW48"/>
<sequence>MWIWPRALPLGEIFGAEWHGREVRARFLTLASQWHARHPAPSSGTVPGRPQPGQWMWHPPAHCIYDCHTYEGPDDDWLEVTIRMENADYSPGQCRISAALAVACKCDGGHGQHTIVETQWRSGGPSAALDALTTVLRSTDQWLSGSREPGWWRRHAGLD</sequence>
<organism evidence="1 2">
    <name type="scientific">Actinoallomurus bryophytorum</name>
    <dbReference type="NCBI Taxonomy" id="1490222"/>
    <lineage>
        <taxon>Bacteria</taxon>
        <taxon>Bacillati</taxon>
        <taxon>Actinomycetota</taxon>
        <taxon>Actinomycetes</taxon>
        <taxon>Streptosporangiales</taxon>
        <taxon>Thermomonosporaceae</taxon>
        <taxon>Actinoallomurus</taxon>
    </lineage>
</organism>
<reference evidence="1 2" key="1">
    <citation type="submission" date="2019-06" db="EMBL/GenBank/DDBJ databases">
        <title>Sequencing the genomes of 1000 actinobacteria strains.</title>
        <authorList>
            <person name="Klenk H.-P."/>
        </authorList>
    </citation>
    <scope>NUCLEOTIDE SEQUENCE [LARGE SCALE GENOMIC DNA]</scope>
    <source>
        <strain evidence="1 2">DSM 102200</strain>
    </source>
</reference>
<accession>A0A543CW48</accession>
<comment type="caution">
    <text evidence="1">The sequence shown here is derived from an EMBL/GenBank/DDBJ whole genome shotgun (WGS) entry which is preliminary data.</text>
</comment>